<evidence type="ECO:0000256" key="4">
    <source>
        <dbReference type="ARBA" id="ARBA00022777"/>
    </source>
</evidence>
<evidence type="ECO:0000256" key="2">
    <source>
        <dbReference type="ARBA" id="ARBA00022679"/>
    </source>
</evidence>
<dbReference type="InterPro" id="IPR000719">
    <property type="entry name" value="Prot_kinase_dom"/>
</dbReference>
<keyword evidence="2" id="KW-0808">Transferase</keyword>
<evidence type="ECO:0000259" key="7">
    <source>
        <dbReference type="PROSITE" id="PS51285"/>
    </source>
</evidence>
<evidence type="ECO:0000256" key="5">
    <source>
        <dbReference type="ARBA" id="ARBA00022840"/>
    </source>
</evidence>
<protein>
    <recommendedName>
        <fullName evidence="9">Protein kinase domain-containing protein</fullName>
    </recommendedName>
</protein>
<evidence type="ECO:0000256" key="1">
    <source>
        <dbReference type="ARBA" id="ARBA00022527"/>
    </source>
</evidence>
<dbReference type="PANTHER" id="PTHR24353">
    <property type="entry name" value="CYCLIC NUCLEOTIDE-DEPENDENT PROTEIN KINASE"/>
    <property type="match status" value="1"/>
</dbReference>
<name>A0A7S3ATK8_9EUKA</name>
<keyword evidence="4" id="KW-0418">Kinase</keyword>
<feature type="domain" description="AGC-kinase C-terminal" evidence="7">
    <location>
        <begin position="161"/>
        <end position="223"/>
    </location>
</feature>
<reference evidence="8" key="1">
    <citation type="submission" date="2021-01" db="EMBL/GenBank/DDBJ databases">
        <authorList>
            <person name="Corre E."/>
            <person name="Pelletier E."/>
            <person name="Niang G."/>
            <person name="Scheremetjew M."/>
            <person name="Finn R."/>
            <person name="Kale V."/>
            <person name="Holt S."/>
            <person name="Cochrane G."/>
            <person name="Meng A."/>
            <person name="Brown T."/>
            <person name="Cohen L."/>
        </authorList>
    </citation>
    <scope>NUCLEOTIDE SEQUENCE</scope>
    <source>
        <strain evidence="8">CCMP281</strain>
    </source>
</reference>
<dbReference type="AlphaFoldDB" id="A0A7S3ATK8"/>
<dbReference type="Gene3D" id="3.30.200.20">
    <property type="entry name" value="Phosphorylase Kinase, domain 1"/>
    <property type="match status" value="1"/>
</dbReference>
<dbReference type="PROSITE" id="PS51285">
    <property type="entry name" value="AGC_KINASE_CTER"/>
    <property type="match status" value="1"/>
</dbReference>
<dbReference type="SUPFAM" id="SSF56112">
    <property type="entry name" value="Protein kinase-like (PK-like)"/>
    <property type="match status" value="1"/>
</dbReference>
<dbReference type="GO" id="GO:0004674">
    <property type="term" value="F:protein serine/threonine kinase activity"/>
    <property type="evidence" value="ECO:0007669"/>
    <property type="project" value="UniProtKB-KW"/>
</dbReference>
<dbReference type="PROSITE" id="PS00108">
    <property type="entry name" value="PROTEIN_KINASE_ST"/>
    <property type="match status" value="1"/>
</dbReference>
<evidence type="ECO:0008006" key="9">
    <source>
        <dbReference type="Google" id="ProtNLM"/>
    </source>
</evidence>
<sequence length="223" mass="24948">MYTAMVACAFEHCHARGIVHRDLKPENLLFAKNGYLKLVDFGFAKMITDRSWTLCGTPDYLAPEIISNKGHNHCVDWWTLGVLLYEMVTGEPPFAAASQDVMYRKIMAGAFPRLDDKQFNKSAHCQSIMVSLLALNPSKRLGSKSVLKEGSTEVLSHPFFGGIDWAKLKAQTLKMPYVPRIRSDSDLSNFDQYESELGDAEQWDSCLTDESQAALDQVFGSIA</sequence>
<dbReference type="GO" id="GO:0005524">
    <property type="term" value="F:ATP binding"/>
    <property type="evidence" value="ECO:0007669"/>
    <property type="project" value="UniProtKB-KW"/>
</dbReference>
<dbReference type="InterPro" id="IPR000961">
    <property type="entry name" value="AGC-kinase_C"/>
</dbReference>
<dbReference type="Gene3D" id="1.10.510.10">
    <property type="entry name" value="Transferase(Phosphotransferase) domain 1"/>
    <property type="match status" value="1"/>
</dbReference>
<dbReference type="InterPro" id="IPR008271">
    <property type="entry name" value="Ser/Thr_kinase_AS"/>
</dbReference>
<evidence type="ECO:0000313" key="8">
    <source>
        <dbReference type="EMBL" id="CAE0114875.1"/>
    </source>
</evidence>
<keyword evidence="1" id="KW-0723">Serine/threonine-protein kinase</keyword>
<organism evidence="8">
    <name type="scientific">Haptolina ericina</name>
    <dbReference type="NCBI Taxonomy" id="156174"/>
    <lineage>
        <taxon>Eukaryota</taxon>
        <taxon>Haptista</taxon>
        <taxon>Haptophyta</taxon>
        <taxon>Prymnesiophyceae</taxon>
        <taxon>Prymnesiales</taxon>
        <taxon>Prymnesiaceae</taxon>
        <taxon>Haptolina</taxon>
    </lineage>
</organism>
<feature type="domain" description="Protein kinase" evidence="6">
    <location>
        <begin position="1"/>
        <end position="160"/>
    </location>
</feature>
<keyword evidence="5" id="KW-0067">ATP-binding</keyword>
<dbReference type="PROSITE" id="PS50011">
    <property type="entry name" value="PROTEIN_KINASE_DOM"/>
    <property type="match status" value="1"/>
</dbReference>
<accession>A0A7S3ATK8</accession>
<evidence type="ECO:0000259" key="6">
    <source>
        <dbReference type="PROSITE" id="PS50011"/>
    </source>
</evidence>
<dbReference type="EMBL" id="HBHX01027843">
    <property type="protein sequence ID" value="CAE0114875.1"/>
    <property type="molecule type" value="Transcribed_RNA"/>
</dbReference>
<evidence type="ECO:0000256" key="3">
    <source>
        <dbReference type="ARBA" id="ARBA00022741"/>
    </source>
</evidence>
<dbReference type="SMART" id="SM00220">
    <property type="entry name" value="S_TKc"/>
    <property type="match status" value="1"/>
</dbReference>
<gene>
    <name evidence="8" type="ORF">HERI1096_LOCUS15560</name>
</gene>
<keyword evidence="3" id="KW-0547">Nucleotide-binding</keyword>
<dbReference type="SMART" id="SM00133">
    <property type="entry name" value="S_TK_X"/>
    <property type="match status" value="1"/>
</dbReference>
<dbReference type="InterPro" id="IPR011009">
    <property type="entry name" value="Kinase-like_dom_sf"/>
</dbReference>
<dbReference type="Pfam" id="PF00069">
    <property type="entry name" value="Pkinase"/>
    <property type="match status" value="1"/>
</dbReference>
<proteinExistence type="predicted"/>